<dbReference type="PANTHER" id="PTHR31511">
    <property type="entry name" value="PROTEIN CBG23764"/>
    <property type="match status" value="1"/>
</dbReference>
<organism evidence="1 2">
    <name type="scientific">Pseudoatta argentina</name>
    <dbReference type="NCBI Taxonomy" id="621737"/>
    <lineage>
        <taxon>Eukaryota</taxon>
        <taxon>Metazoa</taxon>
        <taxon>Ecdysozoa</taxon>
        <taxon>Arthropoda</taxon>
        <taxon>Hexapoda</taxon>
        <taxon>Insecta</taxon>
        <taxon>Pterygota</taxon>
        <taxon>Neoptera</taxon>
        <taxon>Endopterygota</taxon>
        <taxon>Hymenoptera</taxon>
        <taxon>Apocrita</taxon>
        <taxon>Aculeata</taxon>
        <taxon>Formicoidea</taxon>
        <taxon>Formicidae</taxon>
        <taxon>Myrmicinae</taxon>
        <taxon>Pseudoatta</taxon>
    </lineage>
</organism>
<dbReference type="AlphaFoldDB" id="A0A836F7G1"/>
<protein>
    <submittedName>
        <fullName evidence="1">MOS1T transposase</fullName>
    </submittedName>
</protein>
<reference evidence="1" key="1">
    <citation type="submission" date="2020-02" db="EMBL/GenBank/DDBJ databases">
        <title>Relaxed selection underlies rapid genomic changes in the transitions from sociality to social parasitism in ants.</title>
        <authorList>
            <person name="Bi X."/>
        </authorList>
    </citation>
    <scope>NUCLEOTIDE SEQUENCE</scope>
    <source>
        <strain evidence="1">BGI-DK2014c</strain>
        <tissue evidence="1">Whole body</tissue>
    </source>
</reference>
<proteinExistence type="predicted"/>
<dbReference type="InterPro" id="IPR036397">
    <property type="entry name" value="RNaseH_sf"/>
</dbReference>
<feature type="non-terminal residue" evidence="1">
    <location>
        <position position="1"/>
    </location>
</feature>
<dbReference type="Gene3D" id="3.30.420.10">
    <property type="entry name" value="Ribonuclease H-like superfamily/Ribonuclease H"/>
    <property type="match status" value="1"/>
</dbReference>
<gene>
    <name evidence="1" type="ORF">G6Z78_0003275</name>
</gene>
<accession>A0A836F7G1</accession>
<evidence type="ECO:0000313" key="1">
    <source>
        <dbReference type="EMBL" id="KAG5327802.1"/>
    </source>
</evidence>
<feature type="non-terminal residue" evidence="1">
    <location>
        <position position="585"/>
    </location>
</feature>
<dbReference type="Proteomes" id="UP000668214">
    <property type="component" value="Unassembled WGS sequence"/>
</dbReference>
<sequence length="585" mass="68305">MAQQFRKSIPFSKLLKDAALYEISRGQALGDYCFNKLSIMREEYVAWEQRCHKLIESLEEQSHAKRPRLSIGKRQSVTACIARHVALESARLKDSGWILSKILNLIVNVNKHNILRAGCYFEMPREIILKETVISVRSTNNACFAWSVVTALYPAKSHADKKSLYPHYIAMLNLQFPIMFEDIKKFEHLNAVSINAYGIETKQILRLRLTDDKKENHTHTVDCGKLNDCAVRLPSEDDRWLAFGNYCNQERVPFVIYADLECILCKSPTRKTRRRTRSSRDNSKTWHRVKNIVPNVLMETLSKEQATQYDCHIYEKPFVPNDTRVRNHWHLTGRYRGPAHSDCNLNYKNLFYIQAYDGYVDVLPITKEKYISFIKHVDSKDKNENNFQKNCIKLFLNASLDKWHNLKIVRSEFSTLSDEEFELLTCKGVFSRLPPRKLFYSSLSDTVSESDYAHAVNVWSDSPSECEYNLYLKTDILLLADIFENFCDLPFCSTRDKPLGKREDKLLAMVYDKQCYIIHYCNLQQCTHYSFCVTKFDYHLFRSMQNALSGVHFRAFEEVRKRLGNFIASKDETFFASGICKLPER</sequence>
<keyword evidence="2" id="KW-1185">Reference proteome</keyword>
<dbReference type="PANTHER" id="PTHR31511:SF12">
    <property type="entry name" value="RHO TERMINATION FACTOR N-TERMINAL DOMAIN-CONTAINING PROTEIN"/>
    <property type="match status" value="1"/>
</dbReference>
<name>A0A836F7G1_9HYME</name>
<dbReference type="GO" id="GO:0003676">
    <property type="term" value="F:nucleic acid binding"/>
    <property type="evidence" value="ECO:0007669"/>
    <property type="project" value="InterPro"/>
</dbReference>
<dbReference type="EMBL" id="JAANIA010000042">
    <property type="protein sequence ID" value="KAG5327802.1"/>
    <property type="molecule type" value="Genomic_DNA"/>
</dbReference>
<evidence type="ECO:0000313" key="2">
    <source>
        <dbReference type="Proteomes" id="UP000668214"/>
    </source>
</evidence>
<comment type="caution">
    <text evidence="1">The sequence shown here is derived from an EMBL/GenBank/DDBJ whole genome shotgun (WGS) entry which is preliminary data.</text>
</comment>